<dbReference type="EMBL" id="OBEK01000003">
    <property type="protein sequence ID" value="SNZ14115.1"/>
    <property type="molecule type" value="Genomic_DNA"/>
</dbReference>
<proteinExistence type="predicted"/>
<reference evidence="2" key="1">
    <citation type="submission" date="2017-09" db="EMBL/GenBank/DDBJ databases">
        <authorList>
            <person name="Varghese N."/>
            <person name="Submissions S."/>
        </authorList>
    </citation>
    <scope>NUCLEOTIDE SEQUENCE [LARGE SCALE GENOMIC DNA]</scope>
    <source>
        <strain evidence="2">CGMCC 1.8913</strain>
    </source>
</reference>
<sequence>MFYKIVREAHGTKTYLKHSNTSSDMLFRSEADAADLMEKLNTHTKSNVVWSVQPCID</sequence>
<evidence type="ECO:0000313" key="2">
    <source>
        <dbReference type="Proteomes" id="UP000219356"/>
    </source>
</evidence>
<evidence type="ECO:0000313" key="1">
    <source>
        <dbReference type="EMBL" id="SNZ14115.1"/>
    </source>
</evidence>
<accession>A0A285NXA5</accession>
<name>A0A285NXA5_9BACI</name>
<organism evidence="1 2">
    <name type="scientific">Terribacillus aidingensis</name>
    <dbReference type="NCBI Taxonomy" id="586416"/>
    <lineage>
        <taxon>Bacteria</taxon>
        <taxon>Bacillati</taxon>
        <taxon>Bacillota</taxon>
        <taxon>Bacilli</taxon>
        <taxon>Bacillales</taxon>
        <taxon>Bacillaceae</taxon>
        <taxon>Terribacillus</taxon>
    </lineage>
</organism>
<keyword evidence="2" id="KW-1185">Reference proteome</keyword>
<protein>
    <recommendedName>
        <fullName evidence="3">YhzD-like protein</fullName>
    </recommendedName>
</protein>
<dbReference type="Proteomes" id="UP000219356">
    <property type="component" value="Unassembled WGS sequence"/>
</dbReference>
<dbReference type="RefSeq" id="WP_179636975.1">
    <property type="nucleotide sequence ID" value="NZ_OBEK01000003.1"/>
</dbReference>
<dbReference type="AlphaFoldDB" id="A0A285NXA5"/>
<gene>
    <name evidence="1" type="ORF">SAMN05421503_2232</name>
</gene>
<evidence type="ECO:0008006" key="3">
    <source>
        <dbReference type="Google" id="ProtNLM"/>
    </source>
</evidence>